<reference evidence="6 7" key="2">
    <citation type="submission" date="2017-09" db="EMBL/GenBank/DDBJ databases">
        <title>Extensive intraspecific genome diversity in a model arbuscular mycorrhizal fungus.</title>
        <authorList>
            <person name="Chen E.C."/>
            <person name="Morin E."/>
            <person name="Beaudet D."/>
            <person name="Noel J."/>
            <person name="Ndikumana S."/>
            <person name="Charron P."/>
            <person name="St-Onge C."/>
            <person name="Giorgi J."/>
            <person name="Grigoriev I.V."/>
            <person name="Roux C."/>
            <person name="Martin F.M."/>
            <person name="Corradi N."/>
        </authorList>
    </citation>
    <scope>NUCLEOTIDE SEQUENCE [LARGE SCALE GENOMIC DNA]</scope>
    <source>
        <strain evidence="6 7">A5</strain>
    </source>
</reference>
<dbReference type="VEuPathDB" id="FungiDB:RhiirFUN_021935"/>
<keyword evidence="3" id="KW-0064">Aspartyl protease</keyword>
<dbReference type="Pfam" id="PF08284">
    <property type="entry name" value="RVP_2"/>
    <property type="match status" value="1"/>
</dbReference>
<accession>A0A2N0NNW3</accession>
<reference evidence="6 7" key="1">
    <citation type="submission" date="2016-04" db="EMBL/GenBank/DDBJ databases">
        <title>Genome analyses suggest a sexual origin of heterokaryosis in a supposedly ancient asexual fungus.</title>
        <authorList>
            <person name="Ropars J."/>
            <person name="Sedzielewska K."/>
            <person name="Noel J."/>
            <person name="Charron P."/>
            <person name="Farinelli L."/>
            <person name="Marton T."/>
            <person name="Kruger M."/>
            <person name="Pelin A."/>
            <person name="Brachmann A."/>
            <person name="Corradi N."/>
        </authorList>
    </citation>
    <scope>NUCLEOTIDE SEQUENCE [LARGE SCALE GENOMIC DNA]</scope>
    <source>
        <strain evidence="6 7">A5</strain>
    </source>
</reference>
<evidence type="ECO:0008006" key="8">
    <source>
        <dbReference type="Google" id="ProtNLM"/>
    </source>
</evidence>
<dbReference type="AlphaFoldDB" id="A0A2N0NNW3"/>
<evidence type="ECO:0000256" key="5">
    <source>
        <dbReference type="SAM" id="MobiDB-lite"/>
    </source>
</evidence>
<feature type="compositionally biased region" description="Acidic residues" evidence="5">
    <location>
        <begin position="347"/>
        <end position="373"/>
    </location>
</feature>
<dbReference type="Proteomes" id="UP000232722">
    <property type="component" value="Unassembled WGS sequence"/>
</dbReference>
<dbReference type="InterPro" id="IPR021109">
    <property type="entry name" value="Peptidase_aspartic_dom_sf"/>
</dbReference>
<feature type="region of interest" description="Disordered" evidence="5">
    <location>
        <begin position="147"/>
        <end position="187"/>
    </location>
</feature>
<dbReference type="GO" id="GO:0006508">
    <property type="term" value="P:proteolysis"/>
    <property type="evidence" value="ECO:0007669"/>
    <property type="project" value="UniProtKB-KW"/>
</dbReference>
<organism evidence="6 7">
    <name type="scientific">Rhizophagus irregularis</name>
    <dbReference type="NCBI Taxonomy" id="588596"/>
    <lineage>
        <taxon>Eukaryota</taxon>
        <taxon>Fungi</taxon>
        <taxon>Fungi incertae sedis</taxon>
        <taxon>Mucoromycota</taxon>
        <taxon>Glomeromycotina</taxon>
        <taxon>Glomeromycetes</taxon>
        <taxon>Glomerales</taxon>
        <taxon>Glomeraceae</taxon>
        <taxon>Rhizophagus</taxon>
    </lineage>
</organism>
<keyword evidence="2" id="KW-0645">Protease</keyword>
<dbReference type="CDD" id="cd00303">
    <property type="entry name" value="retropepsin_like"/>
    <property type="match status" value="1"/>
</dbReference>
<protein>
    <recommendedName>
        <fullName evidence="8">Gag-pol fusion protein</fullName>
    </recommendedName>
</protein>
<evidence type="ECO:0000313" key="6">
    <source>
        <dbReference type="EMBL" id="PKB96255.1"/>
    </source>
</evidence>
<feature type="compositionally biased region" description="Basic and acidic residues" evidence="5">
    <location>
        <begin position="166"/>
        <end position="181"/>
    </location>
</feature>
<feature type="non-terminal residue" evidence="6">
    <location>
        <position position="373"/>
    </location>
</feature>
<dbReference type="Gene3D" id="2.40.70.10">
    <property type="entry name" value="Acid Proteases"/>
    <property type="match status" value="1"/>
</dbReference>
<evidence type="ECO:0000256" key="3">
    <source>
        <dbReference type="ARBA" id="ARBA00022750"/>
    </source>
</evidence>
<dbReference type="VEuPathDB" id="FungiDB:FUN_003738"/>
<dbReference type="VEuPathDB" id="FungiDB:RhiirA1_447379"/>
<keyword evidence="4" id="KW-0378">Hydrolase</keyword>
<dbReference type="PANTHER" id="PTHR12917:SF1">
    <property type="entry name" value="AT13091P"/>
    <property type="match status" value="1"/>
</dbReference>
<name>A0A2N0NNW3_9GLOM</name>
<dbReference type="EMBL" id="LLXJ01004019">
    <property type="protein sequence ID" value="PKB96255.1"/>
    <property type="molecule type" value="Genomic_DNA"/>
</dbReference>
<proteinExistence type="inferred from homology"/>
<comment type="similarity">
    <text evidence="1">Belongs to the DDI1 family.</text>
</comment>
<evidence type="ECO:0000256" key="4">
    <source>
        <dbReference type="ARBA" id="ARBA00022801"/>
    </source>
</evidence>
<feature type="region of interest" description="Disordered" evidence="5">
    <location>
        <begin position="345"/>
        <end position="373"/>
    </location>
</feature>
<dbReference type="SUPFAM" id="SSF50630">
    <property type="entry name" value="Acid proteases"/>
    <property type="match status" value="1"/>
</dbReference>
<evidence type="ECO:0000256" key="2">
    <source>
        <dbReference type="ARBA" id="ARBA00022670"/>
    </source>
</evidence>
<dbReference type="VEuPathDB" id="FungiDB:RhiirA1_404057"/>
<dbReference type="PANTHER" id="PTHR12917">
    <property type="entry name" value="ASPARTYL PROTEASE DDI-RELATED"/>
    <property type="match status" value="1"/>
</dbReference>
<gene>
    <name evidence="6" type="ORF">RhiirA5_404483</name>
</gene>
<evidence type="ECO:0000256" key="1">
    <source>
        <dbReference type="ARBA" id="ARBA00009136"/>
    </source>
</evidence>
<evidence type="ECO:0000313" key="7">
    <source>
        <dbReference type="Proteomes" id="UP000232722"/>
    </source>
</evidence>
<dbReference type="GO" id="GO:0004190">
    <property type="term" value="F:aspartic-type endopeptidase activity"/>
    <property type="evidence" value="ECO:0007669"/>
    <property type="project" value="UniProtKB-KW"/>
</dbReference>
<sequence>MPTSSKRSKQHKVDRIRSYVIHVENRDIYLGLVRIEIMLLDVPIIFRGIIIPRNQQIQMTKDTTIAGPIGTARKYRRPAFKLGGIPQEGERTRQTTIPSNLTLLETYPAIRTTRSKSRLDLTIGTVKDKPPEEEIIVRTIQSSVAGNEPKVQLNSGQTAKKPVVRTKTEEQDKKPVKKDDEIPNNGNVSEVEDLMQVANTAGPNDDRTSALYCEASIKHIRFPLIVDSGSAGSIISLSLLKDLDMEITKASKTIMVNVNGERRRPLGAVTDIPLKIHECIIPMDAIVTDANSYSAIVGNDWLRKTKAVLDYNNNRMTIKWKDQVLEVTTECREMPHHITSIEIPNIEAEEEVEDESEKEVDEEAVEESEEEYE</sequence>
<comment type="caution">
    <text evidence="6">The sequence shown here is derived from an EMBL/GenBank/DDBJ whole genome shotgun (WGS) entry which is preliminary data.</text>
</comment>